<name>A0A8J2KLX2_9HEXA</name>
<dbReference type="AlphaFoldDB" id="A0A8J2KLX2"/>
<feature type="non-terminal residue" evidence="1">
    <location>
        <position position="1"/>
    </location>
</feature>
<proteinExistence type="predicted"/>
<dbReference type="Proteomes" id="UP000708208">
    <property type="component" value="Unassembled WGS sequence"/>
</dbReference>
<evidence type="ECO:0000313" key="1">
    <source>
        <dbReference type="EMBL" id="CAG7818842.1"/>
    </source>
</evidence>
<evidence type="ECO:0000313" key="2">
    <source>
        <dbReference type="Proteomes" id="UP000708208"/>
    </source>
</evidence>
<dbReference type="EMBL" id="CAJVCH010431922">
    <property type="protein sequence ID" value="CAG7818842.1"/>
    <property type="molecule type" value="Genomic_DNA"/>
</dbReference>
<comment type="caution">
    <text evidence="1">The sequence shown here is derived from an EMBL/GenBank/DDBJ whole genome shotgun (WGS) entry which is preliminary data.</text>
</comment>
<protein>
    <submittedName>
        <fullName evidence="1">Uncharacterized protein</fullName>
    </submittedName>
</protein>
<accession>A0A8J2KLX2</accession>
<reference evidence="1" key="1">
    <citation type="submission" date="2021-06" db="EMBL/GenBank/DDBJ databases">
        <authorList>
            <person name="Hodson N. C."/>
            <person name="Mongue J. A."/>
            <person name="Jaron S. K."/>
        </authorList>
    </citation>
    <scope>NUCLEOTIDE SEQUENCE</scope>
</reference>
<keyword evidence="2" id="KW-1185">Reference proteome</keyword>
<gene>
    <name evidence="1" type="ORF">AFUS01_LOCUS29320</name>
</gene>
<organism evidence="1 2">
    <name type="scientific">Allacma fusca</name>
    <dbReference type="NCBI Taxonomy" id="39272"/>
    <lineage>
        <taxon>Eukaryota</taxon>
        <taxon>Metazoa</taxon>
        <taxon>Ecdysozoa</taxon>
        <taxon>Arthropoda</taxon>
        <taxon>Hexapoda</taxon>
        <taxon>Collembola</taxon>
        <taxon>Symphypleona</taxon>
        <taxon>Sminthuridae</taxon>
        <taxon>Allacma</taxon>
    </lineage>
</organism>
<sequence>VDSIRAELFQAKYTAECENSNLKLAVSLLRHQLDEKSAELESFKAKFRRELQTSLVDFLKLLKEEVGAVKAEMSSQILSTGGQIQSESEKLKGDMTKLREEFSGKMAEHTTKLGLCVIDVWKIFLNESHEAGSQLSNFQDTEKFACAVLLKNQTSTLLLEPLSHFFYLSPSQCYKPMPQEIQRDEIATFGFTENS</sequence>